<organism evidence="1 2">
    <name type="scientific">Hypoxylon rubiginosum</name>
    <dbReference type="NCBI Taxonomy" id="110542"/>
    <lineage>
        <taxon>Eukaryota</taxon>
        <taxon>Fungi</taxon>
        <taxon>Dikarya</taxon>
        <taxon>Ascomycota</taxon>
        <taxon>Pezizomycotina</taxon>
        <taxon>Sordariomycetes</taxon>
        <taxon>Xylariomycetidae</taxon>
        <taxon>Xylariales</taxon>
        <taxon>Hypoxylaceae</taxon>
        <taxon>Hypoxylon</taxon>
    </lineage>
</organism>
<reference evidence="1 2" key="1">
    <citation type="journal article" date="2022" name="New Phytol.">
        <title>Ecological generalism drives hyperdiversity of secondary metabolite gene clusters in xylarialean endophytes.</title>
        <authorList>
            <person name="Franco M.E.E."/>
            <person name="Wisecaver J.H."/>
            <person name="Arnold A.E."/>
            <person name="Ju Y.M."/>
            <person name="Slot J.C."/>
            <person name="Ahrendt S."/>
            <person name="Moore L.P."/>
            <person name="Eastman K.E."/>
            <person name="Scott K."/>
            <person name="Konkel Z."/>
            <person name="Mondo S.J."/>
            <person name="Kuo A."/>
            <person name="Hayes R.D."/>
            <person name="Haridas S."/>
            <person name="Andreopoulos B."/>
            <person name="Riley R."/>
            <person name="LaButti K."/>
            <person name="Pangilinan J."/>
            <person name="Lipzen A."/>
            <person name="Amirebrahimi M."/>
            <person name="Yan J."/>
            <person name="Adam C."/>
            <person name="Keymanesh K."/>
            <person name="Ng V."/>
            <person name="Louie K."/>
            <person name="Northen T."/>
            <person name="Drula E."/>
            <person name="Henrissat B."/>
            <person name="Hsieh H.M."/>
            <person name="Youens-Clark K."/>
            <person name="Lutzoni F."/>
            <person name="Miadlikowska J."/>
            <person name="Eastwood D.C."/>
            <person name="Hamelin R.C."/>
            <person name="Grigoriev I.V."/>
            <person name="U'Ren J.M."/>
        </authorList>
    </citation>
    <scope>NUCLEOTIDE SEQUENCE [LARGE SCALE GENOMIC DNA]</scope>
    <source>
        <strain evidence="1 2">CBS 119005</strain>
    </source>
</reference>
<protein>
    <submittedName>
        <fullName evidence="1">Cysteine proteinase</fullName>
    </submittedName>
</protein>
<evidence type="ECO:0000313" key="1">
    <source>
        <dbReference type="EMBL" id="KAI4866917.1"/>
    </source>
</evidence>
<comment type="caution">
    <text evidence="1">The sequence shown here is derived from an EMBL/GenBank/DDBJ whole genome shotgun (WGS) entry which is preliminary data.</text>
</comment>
<accession>A0ACB9Z5D1</accession>
<evidence type="ECO:0000313" key="2">
    <source>
        <dbReference type="Proteomes" id="UP001497700"/>
    </source>
</evidence>
<sequence>MEAKAKEQEALVLKTNGKEALDHAIAAAELYMKAAQATSSHRDKGRLNKKCQAMVTMAEGLKKSSQAGGSVAAVEKHLKLPRQTRQIPISEQNMLLRGSRLHGNIFPPWDSDPDPKEFTGDLFTDPSEFSLSERQRSVFSGWKRPQEIVSSGDQPGSNGQNNESSMVAQHDYDLVQDITTDCSVVASLSACMRHLRPGPACILPTVMFPIDFASGQPKLSASGKYVFRMFFNGCFRKVVIDDRLPSTATDRTLYVVDRQNPRLLWPALVEKAYLKVRGGYDFPGSNSGTDLCALTGWIPQQLFVHNDDMDWDRTWTRVKKAYDYGDVVVTLGTGRLSPDEEETLGLAGEHDYAVLDMAETATGNRRMLVKNPWCDGMVWKGVGSSDLSSQASEDHPIKLKPGTFWISLDDVAQNFESLYLNWNPGLFTDRQDHHFAWQLPDINMTHSFAHNPQYCFSTAEGGSVWILLSRHFQDGELDLMRRSRGGSSSYDDVAAATTTTTTLAEVSSKLGFMSIYIFADVGGKRVQLSSRPVYRGDFVDSPQTLAPFEARPGVKYTAVVATQDMPLPRYAFTLTFFSRGPGTLAVNPAEPPRAHYAEVHGSWTRRTAGGNAASPAYLQNPQFRVTVPRPGPLSLLLSTAREDLPVHVALVWAGGRRVAAVGNRDLVVTSGDYRRGCALAESSSPVDAGSYTVVCSTFEPGQLADFTLRVGSDVPCTVAPVPPDAAGRLRTRLPDLDFRGDVHHHSSSSSNRKKRRAAVSAVRLTRASVVVTRSSYNSIYNNYNSNSSLDIYNNYAGMSSSSTAYTSTTNSGTSTPRSHPTVRVSFEYGTGPDKMVLASTDGDSFGGNSSSGSSGGEFREVGVNGLRTAVFDIDPRAASHVGLWLVVEQLGLTATGAGAGEGGGDGGLQVEVLSEGPVQVGEWETVDD</sequence>
<keyword evidence="2" id="KW-1185">Reference proteome</keyword>
<proteinExistence type="predicted"/>
<gene>
    <name evidence="1" type="ORF">F4820DRAFT_415429</name>
</gene>
<dbReference type="EMBL" id="MU393453">
    <property type="protein sequence ID" value="KAI4866917.1"/>
    <property type="molecule type" value="Genomic_DNA"/>
</dbReference>
<dbReference type="Proteomes" id="UP001497700">
    <property type="component" value="Unassembled WGS sequence"/>
</dbReference>
<name>A0ACB9Z5D1_9PEZI</name>